<comment type="caution">
    <text evidence="2">The sequence shown here is derived from an EMBL/GenBank/DDBJ whole genome shotgun (WGS) entry which is preliminary data.</text>
</comment>
<evidence type="ECO:0000313" key="3">
    <source>
        <dbReference type="Proteomes" id="UP001500282"/>
    </source>
</evidence>
<dbReference type="NCBIfam" id="TIGR04186">
    <property type="entry name" value="GRASP_targ"/>
    <property type="match status" value="1"/>
</dbReference>
<protein>
    <recommendedName>
        <fullName evidence="4">ATP-grasp-modified RiPP</fullName>
    </recommendedName>
</protein>
<proteinExistence type="predicted"/>
<sequence>MGIARAGVPSQKIRIRMENAMTLTMDRTATRPTTSAVRPFGLGKAVPVAGEPVVMPALYLCPERQISVTEIGTPFIHEPSMKSQFETTSQTREDSQLADDKENDTD</sequence>
<feature type="compositionally biased region" description="Polar residues" evidence="1">
    <location>
        <begin position="81"/>
        <end position="90"/>
    </location>
</feature>
<reference evidence="2 3" key="1">
    <citation type="journal article" date="2019" name="Int. J. Syst. Evol. Microbiol.">
        <title>The Global Catalogue of Microorganisms (GCM) 10K type strain sequencing project: providing services to taxonomists for standard genome sequencing and annotation.</title>
        <authorList>
            <consortium name="The Broad Institute Genomics Platform"/>
            <consortium name="The Broad Institute Genome Sequencing Center for Infectious Disease"/>
            <person name="Wu L."/>
            <person name="Ma J."/>
        </authorList>
    </citation>
    <scope>NUCLEOTIDE SEQUENCE [LARGE SCALE GENOMIC DNA]</scope>
    <source>
        <strain evidence="2 3">JCM 11448</strain>
    </source>
</reference>
<dbReference type="EMBL" id="BAAAIH010000031">
    <property type="protein sequence ID" value="GAA1283760.1"/>
    <property type="molecule type" value="Genomic_DNA"/>
</dbReference>
<feature type="region of interest" description="Disordered" evidence="1">
    <location>
        <begin position="77"/>
        <end position="106"/>
    </location>
</feature>
<dbReference type="InterPro" id="IPR026496">
    <property type="entry name" value="GRASP_targ"/>
</dbReference>
<feature type="compositionally biased region" description="Basic and acidic residues" evidence="1">
    <location>
        <begin position="91"/>
        <end position="100"/>
    </location>
</feature>
<organism evidence="2 3">
    <name type="scientific">Streptomyces javensis</name>
    <dbReference type="NCBI Taxonomy" id="114698"/>
    <lineage>
        <taxon>Bacteria</taxon>
        <taxon>Bacillati</taxon>
        <taxon>Actinomycetota</taxon>
        <taxon>Actinomycetes</taxon>
        <taxon>Kitasatosporales</taxon>
        <taxon>Streptomycetaceae</taxon>
        <taxon>Streptomyces</taxon>
        <taxon>Streptomyces violaceusniger group</taxon>
    </lineage>
</organism>
<evidence type="ECO:0000313" key="2">
    <source>
        <dbReference type="EMBL" id="GAA1283760.1"/>
    </source>
</evidence>
<evidence type="ECO:0008006" key="4">
    <source>
        <dbReference type="Google" id="ProtNLM"/>
    </source>
</evidence>
<name>A0ABN1X729_9ACTN</name>
<accession>A0ABN1X729</accession>
<dbReference type="Proteomes" id="UP001500282">
    <property type="component" value="Unassembled WGS sequence"/>
</dbReference>
<evidence type="ECO:0000256" key="1">
    <source>
        <dbReference type="SAM" id="MobiDB-lite"/>
    </source>
</evidence>
<gene>
    <name evidence="2" type="ORF">GCM10009579_51580</name>
</gene>
<keyword evidence="3" id="KW-1185">Reference proteome</keyword>